<evidence type="ECO:0000256" key="5">
    <source>
        <dbReference type="ARBA" id="ARBA00023136"/>
    </source>
</evidence>
<evidence type="ECO:0000313" key="8">
    <source>
        <dbReference type="EMBL" id="MDO1537238.1"/>
    </source>
</evidence>
<proteinExistence type="predicted"/>
<evidence type="ECO:0000313" key="9">
    <source>
        <dbReference type="Proteomes" id="UP001169027"/>
    </source>
</evidence>
<organism evidence="8 9">
    <name type="scientific">Variovorax ginsengisoli</name>
    <dbReference type="NCBI Taxonomy" id="363844"/>
    <lineage>
        <taxon>Bacteria</taxon>
        <taxon>Pseudomonadati</taxon>
        <taxon>Pseudomonadota</taxon>
        <taxon>Betaproteobacteria</taxon>
        <taxon>Burkholderiales</taxon>
        <taxon>Comamonadaceae</taxon>
        <taxon>Variovorax</taxon>
    </lineage>
</organism>
<name>A0ABT8SE93_9BURK</name>
<keyword evidence="5 7" id="KW-0472">Membrane</keyword>
<reference evidence="8" key="1">
    <citation type="submission" date="2023-06" db="EMBL/GenBank/DDBJ databases">
        <authorList>
            <person name="Jiang Y."/>
            <person name="Liu Q."/>
        </authorList>
    </citation>
    <scope>NUCLEOTIDE SEQUENCE</scope>
    <source>
        <strain evidence="8">CGMCC 1.12090</strain>
    </source>
</reference>
<comment type="subcellular location">
    <subcellularLocation>
        <location evidence="1">Cell membrane</location>
        <topology evidence="1">Multi-pass membrane protein</topology>
    </subcellularLocation>
</comment>
<dbReference type="InterPro" id="IPR020948">
    <property type="entry name" value="P_starv_induced_PsiE-like"/>
</dbReference>
<feature type="transmembrane region" description="Helical" evidence="7">
    <location>
        <begin position="29"/>
        <end position="49"/>
    </location>
</feature>
<evidence type="ECO:0000256" key="6">
    <source>
        <dbReference type="SAM" id="MobiDB-lite"/>
    </source>
</evidence>
<feature type="transmembrane region" description="Helical" evidence="7">
    <location>
        <begin position="131"/>
        <end position="148"/>
    </location>
</feature>
<comment type="caution">
    <text evidence="8">The sequence shown here is derived from an EMBL/GenBank/DDBJ whole genome shotgun (WGS) entry which is preliminary data.</text>
</comment>
<dbReference type="Proteomes" id="UP001169027">
    <property type="component" value="Unassembled WGS sequence"/>
</dbReference>
<keyword evidence="2" id="KW-1003">Cell membrane</keyword>
<evidence type="ECO:0000256" key="2">
    <source>
        <dbReference type="ARBA" id="ARBA00022475"/>
    </source>
</evidence>
<keyword evidence="4 7" id="KW-1133">Transmembrane helix</keyword>
<evidence type="ECO:0000256" key="1">
    <source>
        <dbReference type="ARBA" id="ARBA00004651"/>
    </source>
</evidence>
<evidence type="ECO:0000256" key="7">
    <source>
        <dbReference type="SAM" id="Phobius"/>
    </source>
</evidence>
<dbReference type="RefSeq" id="WP_301815548.1">
    <property type="nucleotide sequence ID" value="NZ_JAUJZH010000037.1"/>
</dbReference>
<feature type="region of interest" description="Disordered" evidence="6">
    <location>
        <begin position="156"/>
        <end position="176"/>
    </location>
</feature>
<dbReference type="Pfam" id="PF06146">
    <property type="entry name" value="PsiE"/>
    <property type="match status" value="1"/>
</dbReference>
<sequence length="176" mass="19958">MPPQRKPWFLRETRRYWPLMTINERFEHLVAFALGFIIATMVALALVQLLRRVVPLLLTGALDPLDHEVFQGLFGMVMTLLIALEFNHSIVRVALRRDGIVQVKTVVLIALLALSRKFVILDTKSTEPETVAAMAGAALALGIVYWLLRERDDRIEPPDAHENFGAREHERPDPTA</sequence>
<gene>
    <name evidence="8" type="ORF">Q2T77_33735</name>
</gene>
<evidence type="ECO:0000256" key="4">
    <source>
        <dbReference type="ARBA" id="ARBA00022989"/>
    </source>
</evidence>
<keyword evidence="3 7" id="KW-0812">Transmembrane</keyword>
<accession>A0ABT8SE93</accession>
<protein>
    <submittedName>
        <fullName evidence="8">Phosphate-starvation-inducible PsiE family protein</fullName>
    </submittedName>
</protein>
<evidence type="ECO:0000256" key="3">
    <source>
        <dbReference type="ARBA" id="ARBA00022692"/>
    </source>
</evidence>
<feature type="transmembrane region" description="Helical" evidence="7">
    <location>
        <begin position="69"/>
        <end position="87"/>
    </location>
</feature>
<dbReference type="EMBL" id="JAUKVY010000037">
    <property type="protein sequence ID" value="MDO1537238.1"/>
    <property type="molecule type" value="Genomic_DNA"/>
</dbReference>
<keyword evidence="9" id="KW-1185">Reference proteome</keyword>
<feature type="transmembrane region" description="Helical" evidence="7">
    <location>
        <begin position="99"/>
        <end position="119"/>
    </location>
</feature>